<dbReference type="InterPro" id="IPR013320">
    <property type="entry name" value="ConA-like_dom_sf"/>
</dbReference>
<dbReference type="Pfam" id="PF00722">
    <property type="entry name" value="Glyco_hydro_16"/>
    <property type="match status" value="1"/>
</dbReference>
<evidence type="ECO:0000259" key="10">
    <source>
        <dbReference type="PROSITE" id="PS51762"/>
    </source>
</evidence>
<dbReference type="OrthoDB" id="9809583at2"/>
<accession>A0A370X5F4</accession>
<dbReference type="PRINTS" id="PR00737">
    <property type="entry name" value="GLHYDRLASE16"/>
</dbReference>
<name>A0A370X5F4_9GAMM</name>
<dbReference type="Proteomes" id="UP000254258">
    <property type="component" value="Unassembled WGS sequence"/>
</dbReference>
<reference evidence="11 12" key="1">
    <citation type="submission" date="2018-07" db="EMBL/GenBank/DDBJ databases">
        <title>Dyella monticola sp. nov. and Dyella psychrodurans sp. nov. isolated from monsoon evergreen broad-leaved forest soil of Dinghu Mountain, China.</title>
        <authorList>
            <person name="Gao Z."/>
            <person name="Qiu L."/>
        </authorList>
    </citation>
    <scope>NUCLEOTIDE SEQUENCE [LARGE SCALE GENOMIC DNA]</scope>
    <source>
        <strain evidence="11 12">4G-K06</strain>
    </source>
</reference>
<dbReference type="GO" id="GO:0004553">
    <property type="term" value="F:hydrolase activity, hydrolyzing O-glycosyl compounds"/>
    <property type="evidence" value="ECO:0007669"/>
    <property type="project" value="InterPro"/>
</dbReference>
<dbReference type="SUPFAM" id="SSF49899">
    <property type="entry name" value="Concanavalin A-like lectins/glucanases"/>
    <property type="match status" value="1"/>
</dbReference>
<feature type="active site" description="Proton donor" evidence="8">
    <location>
        <position position="439"/>
    </location>
</feature>
<organism evidence="11 12">
    <name type="scientific">Dyella monticola</name>
    <dbReference type="NCBI Taxonomy" id="1927958"/>
    <lineage>
        <taxon>Bacteria</taxon>
        <taxon>Pseudomonadati</taxon>
        <taxon>Pseudomonadota</taxon>
        <taxon>Gammaproteobacteria</taxon>
        <taxon>Lysobacterales</taxon>
        <taxon>Rhodanobacteraceae</taxon>
        <taxon>Dyella</taxon>
    </lineage>
</organism>
<evidence type="ECO:0000256" key="9">
    <source>
        <dbReference type="SAM" id="MobiDB-lite"/>
    </source>
</evidence>
<evidence type="ECO:0000313" key="11">
    <source>
        <dbReference type="EMBL" id="RDS83562.1"/>
    </source>
</evidence>
<feature type="active site" description="Nucleophile" evidence="8">
    <location>
        <position position="435"/>
    </location>
</feature>
<dbReference type="PANTHER" id="PTHR31062">
    <property type="entry name" value="XYLOGLUCAN ENDOTRANSGLUCOSYLASE/HYDROLASE PROTEIN 8-RELATED"/>
    <property type="match status" value="1"/>
</dbReference>
<dbReference type="Gene3D" id="2.60.120.200">
    <property type="match status" value="1"/>
</dbReference>
<evidence type="ECO:0000256" key="1">
    <source>
        <dbReference type="ARBA" id="ARBA00006865"/>
    </source>
</evidence>
<comment type="similarity">
    <text evidence="1">Belongs to the glycosyl hydrolase 16 family.</text>
</comment>
<evidence type="ECO:0000256" key="5">
    <source>
        <dbReference type="ARBA" id="ARBA00029722"/>
    </source>
</evidence>
<protein>
    <recommendedName>
        <fullName evidence="2">Beta-glucanase</fullName>
    </recommendedName>
    <alternativeName>
        <fullName evidence="7">1,3-1,4-beta-D-glucan 4-glucanohydrolase</fullName>
    </alternativeName>
    <alternativeName>
        <fullName evidence="6">Endo-beta-1,3-1,4 glucanase</fullName>
    </alternativeName>
    <alternativeName>
        <fullName evidence="5">Lichenase</fullName>
    </alternativeName>
</protein>
<evidence type="ECO:0000256" key="3">
    <source>
        <dbReference type="ARBA" id="ARBA00022801"/>
    </source>
</evidence>
<keyword evidence="12" id="KW-1185">Reference proteome</keyword>
<dbReference type="GO" id="GO:0005975">
    <property type="term" value="P:carbohydrate metabolic process"/>
    <property type="evidence" value="ECO:0007669"/>
    <property type="project" value="InterPro"/>
</dbReference>
<feature type="domain" description="GH16" evidence="10">
    <location>
        <begin position="319"/>
        <end position="561"/>
    </location>
</feature>
<keyword evidence="4" id="KW-0326">Glycosidase</keyword>
<dbReference type="InterPro" id="IPR000757">
    <property type="entry name" value="Beta-glucanase-like"/>
</dbReference>
<dbReference type="EMBL" id="QRBE01000002">
    <property type="protein sequence ID" value="RDS83562.1"/>
    <property type="molecule type" value="Genomic_DNA"/>
</dbReference>
<evidence type="ECO:0000313" key="12">
    <source>
        <dbReference type="Proteomes" id="UP000254258"/>
    </source>
</evidence>
<keyword evidence="3 11" id="KW-0378">Hydrolase</keyword>
<proteinExistence type="inferred from homology"/>
<comment type="caution">
    <text evidence="11">The sequence shown here is derived from an EMBL/GenBank/DDBJ whole genome shotgun (WGS) entry which is preliminary data.</text>
</comment>
<sequence length="600" mass="66010">MYRIGDQLHVQPDPRLLACFGVDETVRMTRQEVAVARSHVEVWKTIAAGADEYVLVLEDEIWFKRGAAKIIDRGWSAALRHCAAIGGPKFIYLSYADADGSAERINLDDVVFRPLRGLWFLSGYVLSREGAAALLRAMPVIGPVDLWMNFRFEALGALALCSPVILQRRLAMALSMLGLRVRVYDGDEENIQVNDLPFLLGTFDAIVDPPLAPGVLSSIIANTEAKFLLELAPPFTGGLERLPHARTLILSKHRPSGDRWLDLCAFLGLNQPAEAFPVGAARGLRVFRDDRPVAARRAHAVSSRRKAHRLDPSPWVLPPQSNWRPSPHGAEVAAAGGQCLADTTTATGGSPFRVLVETFPGNRASFEMEGVVHLHEGLRLTMSKRSVGNGKRYRSGAFASVEVFEHGRFEAEIKAASGPGLVTGFFLHRSQPRQEIDIELMGGDPTGMLVNVYFNPGDDGATMAYGYRGAPYRIELGFDATLEVHHYSIDWRPGYIAWSVDGKVVHKRAGWDPTPLPHLPMRVHANLWAPRSEELAGTMDDNALPASAIFRRVSVWAQCAYKSAVERWLRLIISCKGTCLGIPPITRANHSAPRLGIAVF</sequence>
<dbReference type="InterPro" id="IPR002654">
    <property type="entry name" value="Glyco_trans_25"/>
</dbReference>
<evidence type="ECO:0000256" key="4">
    <source>
        <dbReference type="ARBA" id="ARBA00023295"/>
    </source>
</evidence>
<dbReference type="InterPro" id="IPR008264">
    <property type="entry name" value="Beta_glucanase"/>
</dbReference>
<evidence type="ECO:0000256" key="2">
    <source>
        <dbReference type="ARBA" id="ARBA00014569"/>
    </source>
</evidence>
<dbReference type="Pfam" id="PF01755">
    <property type="entry name" value="Glyco_transf_25"/>
    <property type="match status" value="1"/>
</dbReference>
<gene>
    <name evidence="11" type="ORF">DWU98_04280</name>
</gene>
<evidence type="ECO:0000256" key="6">
    <source>
        <dbReference type="ARBA" id="ARBA00029771"/>
    </source>
</evidence>
<dbReference type="InterPro" id="IPR044791">
    <property type="entry name" value="Beta-glucanase/XTH"/>
</dbReference>
<dbReference type="PROSITE" id="PS51762">
    <property type="entry name" value="GH16_2"/>
    <property type="match status" value="1"/>
</dbReference>
<evidence type="ECO:0000256" key="7">
    <source>
        <dbReference type="ARBA" id="ARBA00031665"/>
    </source>
</evidence>
<feature type="region of interest" description="Disordered" evidence="9">
    <location>
        <begin position="311"/>
        <end position="330"/>
    </location>
</feature>
<evidence type="ECO:0000256" key="8">
    <source>
        <dbReference type="PIRSR" id="PIRSR608264-1"/>
    </source>
</evidence>
<dbReference type="AlphaFoldDB" id="A0A370X5F4"/>